<dbReference type="PANTHER" id="PTHR13170">
    <property type="entry name" value="O-GLCNACASE"/>
    <property type="match status" value="1"/>
</dbReference>
<dbReference type="RefSeq" id="WP_156537800.1">
    <property type="nucleotide sequence ID" value="NZ_WPHN01000005.1"/>
</dbReference>
<reference evidence="1 2" key="1">
    <citation type="submission" date="2019-12" db="EMBL/GenBank/DDBJ databases">
        <title>Whole-genome sequencing of Allorhizobium vitis.</title>
        <authorList>
            <person name="Gan H.M."/>
            <person name="Szegedi E."/>
            <person name="Burr T."/>
            <person name="Savka M.A."/>
        </authorList>
    </citation>
    <scope>NUCLEOTIDE SEQUENCE [LARGE SCALE GENOMIC DNA]</scope>
    <source>
        <strain evidence="1 2">CG516</strain>
    </source>
</reference>
<dbReference type="GO" id="GO:0016747">
    <property type="term" value="F:acyltransferase activity, transferring groups other than amino-acyl groups"/>
    <property type="evidence" value="ECO:0007669"/>
    <property type="project" value="InterPro"/>
</dbReference>
<protein>
    <submittedName>
        <fullName evidence="1">GNAT family N-acetyltransferase</fullName>
    </submittedName>
</protein>
<dbReference type="EMBL" id="WPHR01000021">
    <property type="protein sequence ID" value="MUZ74908.1"/>
    <property type="molecule type" value="Genomic_DNA"/>
</dbReference>
<gene>
    <name evidence="1" type="ORF">GOZ90_19655</name>
</gene>
<dbReference type="PANTHER" id="PTHR13170:SF16">
    <property type="entry name" value="PROTEIN O-GLCNACASE"/>
    <property type="match status" value="1"/>
</dbReference>
<comment type="caution">
    <text evidence="1">The sequence shown here is derived from an EMBL/GenBank/DDBJ whole genome shotgun (WGS) entry which is preliminary data.</text>
</comment>
<accession>A0A6L6VJ63</accession>
<dbReference type="Gene3D" id="3.40.630.30">
    <property type="match status" value="1"/>
</dbReference>
<evidence type="ECO:0000313" key="1">
    <source>
        <dbReference type="EMBL" id="MUZ74908.1"/>
    </source>
</evidence>
<proteinExistence type="predicted"/>
<dbReference type="InterPro" id="IPR051822">
    <property type="entry name" value="Glycosyl_Hydrolase_84"/>
</dbReference>
<sequence length="204" mass="22730">MAIIRAARPDDLTALYAVSLATGFEGGDASHLYNDPDMIGHIYVAPYAVLEPELALVVQDSMGVAGFAVGVLDTLGWEDRLETEWWPLLRIRYPDPPSALRASWSHDHRRASMIHHPSRTPSHVSVRYPAHLHLNLLPRAQGVGLGMKLFREWQSFASARGIEAIHIGANRANKRAVNFWTRNGFADLNYISPTAPRTIWMGLS</sequence>
<dbReference type="AlphaFoldDB" id="A0A6L6VJ63"/>
<dbReference type="SUPFAM" id="SSF55729">
    <property type="entry name" value="Acyl-CoA N-acyltransferases (Nat)"/>
    <property type="match status" value="1"/>
</dbReference>
<name>A0A6L6VJ63_AGRVI</name>
<dbReference type="Proteomes" id="UP000477951">
    <property type="component" value="Unassembled WGS sequence"/>
</dbReference>
<dbReference type="GO" id="GO:0016231">
    <property type="term" value="F:beta-N-acetylglucosaminidase activity"/>
    <property type="evidence" value="ECO:0007669"/>
    <property type="project" value="TreeGrafter"/>
</dbReference>
<organism evidence="1 2">
    <name type="scientific">Agrobacterium vitis</name>
    <name type="common">Rhizobium vitis</name>
    <dbReference type="NCBI Taxonomy" id="373"/>
    <lineage>
        <taxon>Bacteria</taxon>
        <taxon>Pseudomonadati</taxon>
        <taxon>Pseudomonadota</taxon>
        <taxon>Alphaproteobacteria</taxon>
        <taxon>Hyphomicrobiales</taxon>
        <taxon>Rhizobiaceae</taxon>
        <taxon>Rhizobium/Agrobacterium group</taxon>
        <taxon>Agrobacterium</taxon>
    </lineage>
</organism>
<dbReference type="PROSITE" id="PS51186">
    <property type="entry name" value="GNAT"/>
    <property type="match status" value="1"/>
</dbReference>
<dbReference type="GO" id="GO:0009100">
    <property type="term" value="P:glycoprotein metabolic process"/>
    <property type="evidence" value="ECO:0007669"/>
    <property type="project" value="TreeGrafter"/>
</dbReference>
<dbReference type="InterPro" id="IPR016181">
    <property type="entry name" value="Acyl_CoA_acyltransferase"/>
</dbReference>
<dbReference type="InterPro" id="IPR000182">
    <property type="entry name" value="GNAT_dom"/>
</dbReference>
<evidence type="ECO:0000313" key="2">
    <source>
        <dbReference type="Proteomes" id="UP000477951"/>
    </source>
</evidence>
<keyword evidence="1" id="KW-0808">Transferase</keyword>